<proteinExistence type="predicted"/>
<sequence length="103" mass="11661">MEKLSFDLNVRKKSSDSDEAAQYYKNIVVTLSKSHLKSTMACALHQHLTGLTLVDRPIVVKTDDPFDDLDEILERVGPMGNFKEEEVDTNNETEEESVESDTK</sequence>
<organism evidence="2">
    <name type="scientific">Tanacetum cinerariifolium</name>
    <name type="common">Dalmatian daisy</name>
    <name type="synonym">Chrysanthemum cinerariifolium</name>
    <dbReference type="NCBI Taxonomy" id="118510"/>
    <lineage>
        <taxon>Eukaryota</taxon>
        <taxon>Viridiplantae</taxon>
        <taxon>Streptophyta</taxon>
        <taxon>Embryophyta</taxon>
        <taxon>Tracheophyta</taxon>
        <taxon>Spermatophyta</taxon>
        <taxon>Magnoliopsida</taxon>
        <taxon>eudicotyledons</taxon>
        <taxon>Gunneridae</taxon>
        <taxon>Pentapetalae</taxon>
        <taxon>asterids</taxon>
        <taxon>campanulids</taxon>
        <taxon>Asterales</taxon>
        <taxon>Asteraceae</taxon>
        <taxon>Asteroideae</taxon>
        <taxon>Anthemideae</taxon>
        <taxon>Anthemidinae</taxon>
        <taxon>Tanacetum</taxon>
    </lineage>
</organism>
<name>A0A699J5V7_TANCI</name>
<dbReference type="AlphaFoldDB" id="A0A699J5V7"/>
<reference evidence="2" key="1">
    <citation type="journal article" date="2019" name="Sci. Rep.">
        <title>Draft genome of Tanacetum cinerariifolium, the natural source of mosquito coil.</title>
        <authorList>
            <person name="Yamashiro T."/>
            <person name="Shiraishi A."/>
            <person name="Satake H."/>
            <person name="Nakayama K."/>
        </authorList>
    </citation>
    <scope>NUCLEOTIDE SEQUENCE</scope>
</reference>
<evidence type="ECO:0000256" key="1">
    <source>
        <dbReference type="SAM" id="MobiDB-lite"/>
    </source>
</evidence>
<dbReference type="EMBL" id="BKCJ010370325">
    <property type="protein sequence ID" value="GFA10946.1"/>
    <property type="molecule type" value="Genomic_DNA"/>
</dbReference>
<comment type="caution">
    <text evidence="2">The sequence shown here is derived from an EMBL/GenBank/DDBJ whole genome shotgun (WGS) entry which is preliminary data.</text>
</comment>
<feature type="region of interest" description="Disordered" evidence="1">
    <location>
        <begin position="78"/>
        <end position="103"/>
    </location>
</feature>
<protein>
    <submittedName>
        <fullName evidence="2">Uncharacterized protein</fullName>
    </submittedName>
</protein>
<evidence type="ECO:0000313" key="2">
    <source>
        <dbReference type="EMBL" id="GFA10946.1"/>
    </source>
</evidence>
<accession>A0A699J5V7</accession>
<feature type="compositionally biased region" description="Acidic residues" evidence="1">
    <location>
        <begin position="85"/>
        <end position="103"/>
    </location>
</feature>
<gene>
    <name evidence="2" type="ORF">Tci_582918</name>
</gene>